<evidence type="ECO:0000313" key="3">
    <source>
        <dbReference type="Proteomes" id="UP000198287"/>
    </source>
</evidence>
<sequence>MDVDEEGYLRDGRGVIVREGELPEKFQTKYIGSSAKSGTKVKGSTDKTKVELAEKTILHLIGFDPDTSPASNIYEDSPDWVLTPQGVKLTDEQREILFQKIFAAGGRVPLIGKPELSIIIHKSPTNKVIHLCLELVEEGIYKARRFCTEPGCYTYDRTLASDIHPKCSIHKDRSFHAVFKVTDYTNRSTLVQLHTRIFISVNHNATELEKYQEAELVMCRRIIDNKLWMKYCNPDKLLTEDDEDDEDVEHEEKDDETTKYRHIPRSISRDYFENEEDALKKLALESTVGMFMKLAPGTQPFNNLDDIIPFVYGMEGELDERLKELGMELKIRRSLPPDEQKKVPYPFPGEYLFGSTVPQQAEKGKSFLYVIMSREMWYFGWSDTPGFEKRLKVGTKTDGASMYYNLTRSEPRPPTVTCYLIGKCDDADKKIIEAKLITSGYVAYLLGLHNPVRTVPSPRGYSINKCVSLYLLDSNSWKEICAFVALFWGYEPMLAKYVTVE</sequence>
<evidence type="ECO:0000256" key="1">
    <source>
        <dbReference type="SAM" id="MobiDB-lite"/>
    </source>
</evidence>
<dbReference type="Proteomes" id="UP000198287">
    <property type="component" value="Unassembled WGS sequence"/>
</dbReference>
<gene>
    <name evidence="2" type="ORF">Fcan01_18221</name>
</gene>
<keyword evidence="3" id="KW-1185">Reference proteome</keyword>
<dbReference type="AlphaFoldDB" id="A0A226DPE8"/>
<feature type="region of interest" description="Disordered" evidence="1">
    <location>
        <begin position="240"/>
        <end position="259"/>
    </location>
</feature>
<name>A0A226DPE8_FOLCA</name>
<protein>
    <submittedName>
        <fullName evidence="2">Uncharacterized protein</fullName>
    </submittedName>
</protein>
<proteinExistence type="predicted"/>
<evidence type="ECO:0000313" key="2">
    <source>
        <dbReference type="EMBL" id="OXA47103.1"/>
    </source>
</evidence>
<reference evidence="2 3" key="1">
    <citation type="submission" date="2015-12" db="EMBL/GenBank/DDBJ databases">
        <title>The genome of Folsomia candida.</title>
        <authorList>
            <person name="Faddeeva A."/>
            <person name="Derks M.F."/>
            <person name="Anvar Y."/>
            <person name="Smit S."/>
            <person name="Van Straalen N."/>
            <person name="Roelofs D."/>
        </authorList>
    </citation>
    <scope>NUCLEOTIDE SEQUENCE [LARGE SCALE GENOMIC DNA]</scope>
    <source>
        <strain evidence="2 3">VU population</strain>
        <tissue evidence="2">Whole body</tissue>
    </source>
</reference>
<organism evidence="2 3">
    <name type="scientific">Folsomia candida</name>
    <name type="common">Springtail</name>
    <dbReference type="NCBI Taxonomy" id="158441"/>
    <lineage>
        <taxon>Eukaryota</taxon>
        <taxon>Metazoa</taxon>
        <taxon>Ecdysozoa</taxon>
        <taxon>Arthropoda</taxon>
        <taxon>Hexapoda</taxon>
        <taxon>Collembola</taxon>
        <taxon>Entomobryomorpha</taxon>
        <taxon>Isotomoidea</taxon>
        <taxon>Isotomidae</taxon>
        <taxon>Proisotominae</taxon>
        <taxon>Folsomia</taxon>
    </lineage>
</organism>
<comment type="caution">
    <text evidence="2">The sequence shown here is derived from an EMBL/GenBank/DDBJ whole genome shotgun (WGS) entry which is preliminary data.</text>
</comment>
<dbReference type="EMBL" id="LNIX01000014">
    <property type="protein sequence ID" value="OXA47103.1"/>
    <property type="molecule type" value="Genomic_DNA"/>
</dbReference>
<accession>A0A226DPE8</accession>
<feature type="compositionally biased region" description="Acidic residues" evidence="1">
    <location>
        <begin position="240"/>
        <end position="255"/>
    </location>
</feature>